<dbReference type="InterPro" id="IPR009057">
    <property type="entry name" value="Homeodomain-like_sf"/>
</dbReference>
<dbReference type="AlphaFoldDB" id="A0A6G7Y500"/>
<dbReference type="SUPFAM" id="SSF46689">
    <property type="entry name" value="Homeodomain-like"/>
    <property type="match status" value="1"/>
</dbReference>
<evidence type="ECO:0000256" key="3">
    <source>
        <dbReference type="ARBA" id="ARBA00023163"/>
    </source>
</evidence>
<gene>
    <name evidence="6" type="ORF">G7070_06420</name>
</gene>
<evidence type="ECO:0000256" key="2">
    <source>
        <dbReference type="ARBA" id="ARBA00023125"/>
    </source>
</evidence>
<dbReference type="Proteomes" id="UP000501058">
    <property type="component" value="Chromosome"/>
</dbReference>
<dbReference type="PRINTS" id="PR00455">
    <property type="entry name" value="HTHTETR"/>
</dbReference>
<feature type="domain" description="HTH tetR-type" evidence="5">
    <location>
        <begin position="11"/>
        <end position="71"/>
    </location>
</feature>
<organism evidence="6 7">
    <name type="scientific">Propioniciclava coleopterorum</name>
    <dbReference type="NCBI Taxonomy" id="2714937"/>
    <lineage>
        <taxon>Bacteria</taxon>
        <taxon>Bacillati</taxon>
        <taxon>Actinomycetota</taxon>
        <taxon>Actinomycetes</taxon>
        <taxon>Propionibacteriales</taxon>
        <taxon>Propionibacteriaceae</taxon>
        <taxon>Propioniciclava</taxon>
    </lineage>
</organism>
<dbReference type="KEGG" id="prv:G7070_06420"/>
<dbReference type="Gene3D" id="1.10.357.10">
    <property type="entry name" value="Tetracycline Repressor, domain 2"/>
    <property type="match status" value="1"/>
</dbReference>
<dbReference type="EMBL" id="CP049865">
    <property type="protein sequence ID" value="QIK71964.1"/>
    <property type="molecule type" value="Genomic_DNA"/>
</dbReference>
<keyword evidence="3" id="KW-0804">Transcription</keyword>
<name>A0A6G7Y500_9ACTN</name>
<dbReference type="Pfam" id="PF00440">
    <property type="entry name" value="TetR_N"/>
    <property type="match status" value="1"/>
</dbReference>
<evidence type="ECO:0000313" key="7">
    <source>
        <dbReference type="Proteomes" id="UP000501058"/>
    </source>
</evidence>
<feature type="DNA-binding region" description="H-T-H motif" evidence="4">
    <location>
        <begin position="34"/>
        <end position="53"/>
    </location>
</feature>
<dbReference type="InterPro" id="IPR001647">
    <property type="entry name" value="HTH_TetR"/>
</dbReference>
<evidence type="ECO:0000259" key="5">
    <source>
        <dbReference type="PROSITE" id="PS50977"/>
    </source>
</evidence>
<sequence>MPLPRFDRLAPEARAAVLDVARTHFARDGFSEASYNRIIAEAGISKTSAYHYFDGKADLYGAVRADVLARLADVLGAWEPSAEVSAFWQQFHDVAGRLADHLARHPDDRALLAAEVPPADAWTPALIEDAVHLGLVRAEDREIMLRLTSAVLAAVDEFVLARPETQAATAARLPTLLTAMWSAGQPGVPSV</sequence>
<dbReference type="RefSeq" id="WP_166232863.1">
    <property type="nucleotide sequence ID" value="NZ_CP049865.1"/>
</dbReference>
<dbReference type="PANTHER" id="PTHR30055:SF234">
    <property type="entry name" value="HTH-TYPE TRANSCRIPTIONAL REGULATOR BETI"/>
    <property type="match status" value="1"/>
</dbReference>
<dbReference type="PROSITE" id="PS50977">
    <property type="entry name" value="HTH_TETR_2"/>
    <property type="match status" value="1"/>
</dbReference>
<evidence type="ECO:0000256" key="4">
    <source>
        <dbReference type="PROSITE-ProRule" id="PRU00335"/>
    </source>
</evidence>
<reference evidence="6 7" key="1">
    <citation type="submission" date="2020-03" db="EMBL/GenBank/DDBJ databases">
        <title>Propioniciclava sp. nov., isolated from Hydrophilus acuminatus.</title>
        <authorList>
            <person name="Hyun D.-W."/>
            <person name="Bae J.-W."/>
        </authorList>
    </citation>
    <scope>NUCLEOTIDE SEQUENCE [LARGE SCALE GENOMIC DNA]</scope>
    <source>
        <strain evidence="6 7">HDW11</strain>
    </source>
</reference>
<keyword evidence="2 4" id="KW-0238">DNA-binding</keyword>
<proteinExistence type="predicted"/>
<protein>
    <submittedName>
        <fullName evidence="6">TetR/AcrR family transcriptional regulator</fullName>
    </submittedName>
</protein>
<accession>A0A6G7Y500</accession>
<dbReference type="InterPro" id="IPR050109">
    <property type="entry name" value="HTH-type_TetR-like_transc_reg"/>
</dbReference>
<keyword evidence="1" id="KW-0805">Transcription regulation</keyword>
<dbReference type="PANTHER" id="PTHR30055">
    <property type="entry name" value="HTH-TYPE TRANSCRIPTIONAL REGULATOR RUTR"/>
    <property type="match status" value="1"/>
</dbReference>
<dbReference type="GO" id="GO:0000976">
    <property type="term" value="F:transcription cis-regulatory region binding"/>
    <property type="evidence" value="ECO:0007669"/>
    <property type="project" value="TreeGrafter"/>
</dbReference>
<keyword evidence="7" id="KW-1185">Reference proteome</keyword>
<evidence type="ECO:0000256" key="1">
    <source>
        <dbReference type="ARBA" id="ARBA00023015"/>
    </source>
</evidence>
<dbReference type="GO" id="GO:0003700">
    <property type="term" value="F:DNA-binding transcription factor activity"/>
    <property type="evidence" value="ECO:0007669"/>
    <property type="project" value="TreeGrafter"/>
</dbReference>
<evidence type="ECO:0000313" key="6">
    <source>
        <dbReference type="EMBL" id="QIK71964.1"/>
    </source>
</evidence>